<keyword evidence="3" id="KW-1185">Reference proteome</keyword>
<dbReference type="KEGG" id="bpg:Bathy08g00670"/>
<feature type="region of interest" description="Disordered" evidence="1">
    <location>
        <begin position="194"/>
        <end position="300"/>
    </location>
</feature>
<feature type="region of interest" description="Disordered" evidence="1">
    <location>
        <begin position="466"/>
        <end position="489"/>
    </location>
</feature>
<organism evidence="2 3">
    <name type="scientific">Bathycoccus prasinos</name>
    <dbReference type="NCBI Taxonomy" id="41875"/>
    <lineage>
        <taxon>Eukaryota</taxon>
        <taxon>Viridiplantae</taxon>
        <taxon>Chlorophyta</taxon>
        <taxon>Mamiellophyceae</taxon>
        <taxon>Mamiellales</taxon>
        <taxon>Bathycoccaceae</taxon>
        <taxon>Bathycoccus</taxon>
    </lineage>
</organism>
<feature type="compositionally biased region" description="Basic and acidic residues" evidence="1">
    <location>
        <begin position="194"/>
        <end position="213"/>
    </location>
</feature>
<dbReference type="AlphaFoldDB" id="K8EHT0"/>
<evidence type="ECO:0000256" key="1">
    <source>
        <dbReference type="SAM" id="MobiDB-lite"/>
    </source>
</evidence>
<feature type="compositionally biased region" description="Polar residues" evidence="1">
    <location>
        <begin position="255"/>
        <end position="264"/>
    </location>
</feature>
<feature type="compositionally biased region" description="Basic and acidic residues" evidence="1">
    <location>
        <begin position="244"/>
        <end position="253"/>
    </location>
</feature>
<evidence type="ECO:0000313" key="3">
    <source>
        <dbReference type="Proteomes" id="UP000198341"/>
    </source>
</evidence>
<dbReference type="GeneID" id="19014046"/>
<dbReference type="EMBL" id="FO082271">
    <property type="protein sequence ID" value="CCO17586.1"/>
    <property type="molecule type" value="Genomic_DNA"/>
</dbReference>
<proteinExistence type="predicted"/>
<protein>
    <submittedName>
        <fullName evidence="2">Uncharacterized protein</fullName>
    </submittedName>
</protein>
<sequence length="574" mass="61661">MDIVHKMRLHASVDQLCVDDINASNIHGMLQFAREDCFSIKKDLIDDCAEHVTRRIKHDSQNVRVKALKLASILAREGPEEMKLCLSKRVAKILGDIVVDNGENFGKKTFEHAKDTTECLFGNLTKTSGSAIGSESSNRGSDSAKIVGISGQHSQQHSQQASLTGLEVASGLLRTAGGTAMNVAEKIGAQVNEIAKEKEKHRTKVDETYEKSEMTGGSLADAMRGRSGTTASGPWGKPEEEEEIAKVKPEIKAEQTTMTPTPLSSDPLADLLGMATNFSNSGSARQGEQQSDSEVKRRQKASEWVLKGTGPTRAMVQSPPPPSAMPTLIPLDGSEEQKRVDSLCGVAGVKLVPDEAELAQLFEHIDRKGLEASLIVRALLDKIAFGYDAELMDAQSGWKCAKKALGCVSKALSRRDSALAHALKEDENVKLTLRKTMEIKGVKDTVKKSAGEILKQLDEMDASFFGTTSETTTAPPPAPPPSSSFQSGGLDASLFMVDAASDTNDAFFSSMAGTTTAAATTTTARTNYDAPKAPMTGPGLQALAELDAQQQQQHNKDGTRQKQDVTKAFASLKW</sequence>
<dbReference type="Proteomes" id="UP000198341">
    <property type="component" value="Chromosome 8"/>
</dbReference>
<feature type="compositionally biased region" description="Polar residues" evidence="1">
    <location>
        <begin position="276"/>
        <end position="292"/>
    </location>
</feature>
<gene>
    <name evidence="2" type="ORF">Bathy08g00670</name>
</gene>
<name>K8EHT0_9CHLO</name>
<accession>K8EHT0</accession>
<evidence type="ECO:0000313" key="2">
    <source>
        <dbReference type="EMBL" id="CCO17586.1"/>
    </source>
</evidence>
<reference evidence="2 3" key="1">
    <citation type="submission" date="2011-10" db="EMBL/GenBank/DDBJ databases">
        <authorList>
            <person name="Genoscope - CEA"/>
        </authorList>
    </citation>
    <scope>NUCLEOTIDE SEQUENCE [LARGE SCALE GENOMIC DNA]</scope>
    <source>
        <strain evidence="2 3">RCC 1105</strain>
    </source>
</reference>
<dbReference type="RefSeq" id="XP_007511465.1">
    <property type="nucleotide sequence ID" value="XM_007511403.1"/>
</dbReference>